<dbReference type="GO" id="GO:0005886">
    <property type="term" value="C:plasma membrane"/>
    <property type="evidence" value="ECO:0007669"/>
    <property type="project" value="UniProtKB-SubCell"/>
</dbReference>
<comment type="similarity">
    <text evidence="2 8">Belongs to the 4-toluene sulfonate uptake permease (TSUP) (TC 2.A.102) family.</text>
</comment>
<evidence type="ECO:0000256" key="5">
    <source>
        <dbReference type="ARBA" id="ARBA00022692"/>
    </source>
</evidence>
<sequence length="251" mass="27041">MDPYLWQLPLLFVVGVIAGILNVLAGGGSLLTLPLLIFMGLPGAMANGTNRIAIFCQNIFAIRGFQQKGMLPLQLALLCTPPALLGSWVGANLAISLDDLLFKRILALIMIGVMVFTALDPMKRIRRQQVAFGFWRKLVLVISFFGVGVYGGFVQAGVGFLVITALLVHGLDLVRINAVKVFVIFCYTFIALGVFLWHGQVNWPLGLALAVGNSLGGTIGPKLAVAKGHDWIKKVVTATVLAFALKLLLFP</sequence>
<dbReference type="PANTHER" id="PTHR30269">
    <property type="entry name" value="TRANSMEMBRANE PROTEIN YFCA"/>
    <property type="match status" value="1"/>
</dbReference>
<evidence type="ECO:0000256" key="8">
    <source>
        <dbReference type="RuleBase" id="RU363041"/>
    </source>
</evidence>
<feature type="transmembrane region" description="Helical" evidence="8">
    <location>
        <begin position="12"/>
        <end position="41"/>
    </location>
</feature>
<evidence type="ECO:0000256" key="2">
    <source>
        <dbReference type="ARBA" id="ARBA00009142"/>
    </source>
</evidence>
<evidence type="ECO:0000256" key="3">
    <source>
        <dbReference type="ARBA" id="ARBA00022448"/>
    </source>
</evidence>
<dbReference type="EMBL" id="VNIB01000003">
    <property type="protein sequence ID" value="TYO99178.1"/>
    <property type="molecule type" value="Genomic_DNA"/>
</dbReference>
<dbReference type="Proteomes" id="UP000324159">
    <property type="component" value="Unassembled WGS sequence"/>
</dbReference>
<organism evidence="9 10">
    <name type="scientific">Geothermobacter ehrlichii</name>
    <dbReference type="NCBI Taxonomy" id="213224"/>
    <lineage>
        <taxon>Bacteria</taxon>
        <taxon>Pseudomonadati</taxon>
        <taxon>Thermodesulfobacteriota</taxon>
        <taxon>Desulfuromonadia</taxon>
        <taxon>Desulfuromonadales</taxon>
        <taxon>Geothermobacteraceae</taxon>
        <taxon>Geothermobacter</taxon>
    </lineage>
</organism>
<evidence type="ECO:0000256" key="1">
    <source>
        <dbReference type="ARBA" id="ARBA00004651"/>
    </source>
</evidence>
<evidence type="ECO:0000313" key="10">
    <source>
        <dbReference type="Proteomes" id="UP000324159"/>
    </source>
</evidence>
<gene>
    <name evidence="9" type="ORF">EDC39_10320</name>
</gene>
<dbReference type="InterPro" id="IPR052017">
    <property type="entry name" value="TSUP"/>
</dbReference>
<keyword evidence="10" id="KW-1185">Reference proteome</keyword>
<evidence type="ECO:0000256" key="4">
    <source>
        <dbReference type="ARBA" id="ARBA00022475"/>
    </source>
</evidence>
<keyword evidence="7 8" id="KW-0472">Membrane</keyword>
<dbReference type="Pfam" id="PF01925">
    <property type="entry name" value="TauE"/>
    <property type="match status" value="1"/>
</dbReference>
<keyword evidence="5 8" id="KW-0812">Transmembrane</keyword>
<keyword evidence="4 8" id="KW-1003">Cell membrane</keyword>
<name>A0A5D3WP43_9BACT</name>
<protein>
    <recommendedName>
        <fullName evidence="8">Probable membrane transporter protein</fullName>
    </recommendedName>
</protein>
<dbReference type="AlphaFoldDB" id="A0A5D3WP43"/>
<feature type="transmembrane region" description="Helical" evidence="8">
    <location>
        <begin position="101"/>
        <end position="119"/>
    </location>
</feature>
<accession>A0A5D3WP43</accession>
<feature type="transmembrane region" description="Helical" evidence="8">
    <location>
        <begin position="181"/>
        <end position="199"/>
    </location>
</feature>
<dbReference type="PANTHER" id="PTHR30269:SF0">
    <property type="entry name" value="MEMBRANE TRANSPORTER PROTEIN YFCA-RELATED"/>
    <property type="match status" value="1"/>
</dbReference>
<proteinExistence type="inferred from homology"/>
<reference evidence="9 10" key="1">
    <citation type="submission" date="2019-07" db="EMBL/GenBank/DDBJ databases">
        <title>Genomic Encyclopedia of Type Strains, Phase IV (KMG-IV): sequencing the most valuable type-strain genomes for metagenomic binning, comparative biology and taxonomic classification.</title>
        <authorList>
            <person name="Goeker M."/>
        </authorList>
    </citation>
    <scope>NUCLEOTIDE SEQUENCE [LARGE SCALE GENOMIC DNA]</scope>
    <source>
        <strain evidence="9 10">SS015</strain>
    </source>
</reference>
<dbReference type="RefSeq" id="WP_148895106.1">
    <property type="nucleotide sequence ID" value="NZ_VNIB01000003.1"/>
</dbReference>
<dbReference type="InterPro" id="IPR002781">
    <property type="entry name" value="TM_pro_TauE-like"/>
</dbReference>
<comment type="caution">
    <text evidence="9">The sequence shown here is derived from an EMBL/GenBank/DDBJ whole genome shotgun (WGS) entry which is preliminary data.</text>
</comment>
<evidence type="ECO:0000313" key="9">
    <source>
        <dbReference type="EMBL" id="TYO99178.1"/>
    </source>
</evidence>
<dbReference type="OrthoDB" id="554695at2"/>
<evidence type="ECO:0000256" key="7">
    <source>
        <dbReference type="ARBA" id="ARBA00023136"/>
    </source>
</evidence>
<evidence type="ECO:0000256" key="6">
    <source>
        <dbReference type="ARBA" id="ARBA00022989"/>
    </source>
</evidence>
<keyword evidence="3" id="KW-0813">Transport</keyword>
<feature type="transmembrane region" description="Helical" evidence="8">
    <location>
        <begin position="131"/>
        <end position="150"/>
    </location>
</feature>
<keyword evidence="6 8" id="KW-1133">Transmembrane helix</keyword>
<feature type="transmembrane region" description="Helical" evidence="8">
    <location>
        <begin position="75"/>
        <end position="95"/>
    </location>
</feature>
<comment type="subcellular location">
    <subcellularLocation>
        <location evidence="1 8">Cell membrane</location>
        <topology evidence="1 8">Multi-pass membrane protein</topology>
    </subcellularLocation>
</comment>